<dbReference type="EnsemblMetazoa" id="XM_003242854.3">
    <property type="protein sequence ID" value="XP_003242902.1"/>
    <property type="gene ID" value="LOC100571731"/>
</dbReference>
<evidence type="ECO:0000256" key="6">
    <source>
        <dbReference type="ARBA" id="ARBA00023273"/>
    </source>
</evidence>
<dbReference type="GO" id="GO:0030317">
    <property type="term" value="P:flagellated sperm motility"/>
    <property type="evidence" value="ECO:0007669"/>
    <property type="project" value="InterPro"/>
</dbReference>
<keyword evidence="5" id="KW-0206">Cytoskeleton</keyword>
<comment type="subunit">
    <text evidence="8">Microtubule inner protein component of sperm flagellar doublet microtubules.</text>
</comment>
<dbReference type="PANTHER" id="PTHR31180:SF2">
    <property type="entry name" value="CILIA- AND FLAGELLA-ASSOCIATED PROTEIN 107"/>
    <property type="match status" value="1"/>
</dbReference>
<keyword evidence="3" id="KW-0282">Flagellum</keyword>
<dbReference type="KEGG" id="api:100571731"/>
<dbReference type="Pfam" id="PF22595">
    <property type="entry name" value="CFAP107"/>
    <property type="match status" value="1"/>
</dbReference>
<comment type="function">
    <text evidence="7">Microtubule inner protein (MIP) part of the dynein-decorated doublet microtubules (DMTs) in cilia axoneme, which is required for motile cilia beating.</text>
</comment>
<organism evidence="9 10">
    <name type="scientific">Acyrthosiphon pisum</name>
    <name type="common">Pea aphid</name>
    <dbReference type="NCBI Taxonomy" id="7029"/>
    <lineage>
        <taxon>Eukaryota</taxon>
        <taxon>Metazoa</taxon>
        <taxon>Ecdysozoa</taxon>
        <taxon>Arthropoda</taxon>
        <taxon>Hexapoda</taxon>
        <taxon>Insecta</taxon>
        <taxon>Pterygota</taxon>
        <taxon>Neoptera</taxon>
        <taxon>Paraneoptera</taxon>
        <taxon>Hemiptera</taxon>
        <taxon>Sternorrhyncha</taxon>
        <taxon>Aphidomorpha</taxon>
        <taxon>Aphidoidea</taxon>
        <taxon>Aphididae</taxon>
        <taxon>Macrosiphini</taxon>
        <taxon>Acyrthosiphon</taxon>
    </lineage>
</organism>
<protein>
    <submittedName>
        <fullName evidence="9">Uncharacterized protein</fullName>
    </submittedName>
</protein>
<proteinExistence type="predicted"/>
<keyword evidence="6" id="KW-0966">Cell projection</keyword>
<comment type="subcellular location">
    <subcellularLocation>
        <location evidence="1">Cytoplasm</location>
        <location evidence="1">Cytoskeleton</location>
        <location evidence="1">Flagellum axoneme</location>
    </subcellularLocation>
</comment>
<dbReference type="Proteomes" id="UP000007819">
    <property type="component" value="Chromosome A1"/>
</dbReference>
<dbReference type="PANTHER" id="PTHR31180">
    <property type="entry name" value="CILIA- AND FLAGELLA-ASSOCIATED PROTEIN 107-RELATED"/>
    <property type="match status" value="1"/>
</dbReference>
<evidence type="ECO:0000256" key="8">
    <source>
        <dbReference type="ARBA" id="ARBA00046435"/>
    </source>
</evidence>
<evidence type="ECO:0000256" key="3">
    <source>
        <dbReference type="ARBA" id="ARBA00022846"/>
    </source>
</evidence>
<keyword evidence="10" id="KW-1185">Reference proteome</keyword>
<dbReference type="AlphaFoldDB" id="A0A8R2A808"/>
<evidence type="ECO:0000256" key="2">
    <source>
        <dbReference type="ARBA" id="ARBA00022490"/>
    </source>
</evidence>
<dbReference type="OrthoDB" id="8185227at2759"/>
<evidence type="ECO:0000256" key="1">
    <source>
        <dbReference type="ARBA" id="ARBA00004611"/>
    </source>
</evidence>
<accession>A0A8R2A808</accession>
<dbReference type="InterPro" id="IPR054709">
    <property type="entry name" value="CFAP107"/>
</dbReference>
<dbReference type="RefSeq" id="XP_003242902.1">
    <property type="nucleotide sequence ID" value="XM_003242854.3"/>
</dbReference>
<name>A0A8R2A808_ACYPI</name>
<keyword evidence="2" id="KW-0963">Cytoplasm</keyword>
<evidence type="ECO:0000256" key="4">
    <source>
        <dbReference type="ARBA" id="ARBA00023069"/>
    </source>
</evidence>
<keyword evidence="4" id="KW-0969">Cilium</keyword>
<dbReference type="GO" id="GO:0005879">
    <property type="term" value="C:axonemal microtubule"/>
    <property type="evidence" value="ECO:0007669"/>
    <property type="project" value="TreeGrafter"/>
</dbReference>
<evidence type="ECO:0000313" key="10">
    <source>
        <dbReference type="Proteomes" id="UP000007819"/>
    </source>
</evidence>
<dbReference type="GeneID" id="100571731"/>
<evidence type="ECO:0000256" key="5">
    <source>
        <dbReference type="ARBA" id="ARBA00023212"/>
    </source>
</evidence>
<evidence type="ECO:0000313" key="9">
    <source>
        <dbReference type="EnsemblMetazoa" id="XP_003242902.1"/>
    </source>
</evidence>
<sequence>MNVYANKSVLIDNWYEDKYGTFPSKNEGNWNSTYQRDYSERVLPIRDNRVMRNIRERSLGMPINLFREHGVPNAYNKNMSSLYDLNCMAAYNPPLYRRYNSRSGLWKPERNFTANYGPGRSELLKKKQATWNIIMKEFLPSTEYQCSYTTR</sequence>
<reference evidence="9" key="2">
    <citation type="submission" date="2022-06" db="UniProtKB">
        <authorList>
            <consortium name="EnsemblMetazoa"/>
        </authorList>
    </citation>
    <scope>IDENTIFICATION</scope>
</reference>
<evidence type="ECO:0000256" key="7">
    <source>
        <dbReference type="ARBA" id="ARBA00035003"/>
    </source>
</evidence>
<reference evidence="10" key="1">
    <citation type="submission" date="2010-06" db="EMBL/GenBank/DDBJ databases">
        <authorList>
            <person name="Jiang H."/>
            <person name="Abraham K."/>
            <person name="Ali S."/>
            <person name="Alsbrooks S.L."/>
            <person name="Anim B.N."/>
            <person name="Anosike U.S."/>
            <person name="Attaway T."/>
            <person name="Bandaranaike D.P."/>
            <person name="Battles P.K."/>
            <person name="Bell S.N."/>
            <person name="Bell A.V."/>
            <person name="Beltran B."/>
            <person name="Bickham C."/>
            <person name="Bustamante Y."/>
            <person name="Caleb T."/>
            <person name="Canada A."/>
            <person name="Cardenas V."/>
            <person name="Carter K."/>
            <person name="Chacko J."/>
            <person name="Chandrabose M.N."/>
            <person name="Chavez D."/>
            <person name="Chavez A."/>
            <person name="Chen L."/>
            <person name="Chu H.-S."/>
            <person name="Claassen K.J."/>
            <person name="Cockrell R."/>
            <person name="Collins M."/>
            <person name="Cooper J.A."/>
            <person name="Cree A."/>
            <person name="Curry S.M."/>
            <person name="Da Y."/>
            <person name="Dao M.D."/>
            <person name="Das B."/>
            <person name="Davila M.-L."/>
            <person name="Davy-Carroll L."/>
            <person name="Denson S."/>
            <person name="Dinh H."/>
            <person name="Ebong V.E."/>
            <person name="Edwards J.R."/>
            <person name="Egan A."/>
            <person name="El-Daye J."/>
            <person name="Escobedo L."/>
            <person name="Fernandez S."/>
            <person name="Fernando P.R."/>
            <person name="Flagg N."/>
            <person name="Forbes L.D."/>
            <person name="Fowler R.G."/>
            <person name="Fu Q."/>
            <person name="Gabisi R.A."/>
            <person name="Ganer J."/>
            <person name="Garbino Pronczuk A."/>
            <person name="Garcia R.M."/>
            <person name="Garner T."/>
            <person name="Garrett T.E."/>
            <person name="Gonzalez D.A."/>
            <person name="Hamid H."/>
            <person name="Hawkins E.S."/>
            <person name="Hirani K."/>
            <person name="Hogues M.E."/>
            <person name="Hollins B."/>
            <person name="Hsiao C.-H."/>
            <person name="Jabil R."/>
            <person name="James M.L."/>
            <person name="Jhangiani S.N."/>
            <person name="Johnson B."/>
            <person name="Johnson Q."/>
            <person name="Joshi V."/>
            <person name="Kalu J.B."/>
            <person name="Kam C."/>
            <person name="Kashfia A."/>
            <person name="Keebler J."/>
            <person name="Kisamo H."/>
            <person name="Kovar C.L."/>
            <person name="Lago L.A."/>
            <person name="Lai C.-Y."/>
            <person name="Laidlaw J."/>
            <person name="Lara F."/>
            <person name="Le T.-K."/>
            <person name="Lee S.L."/>
            <person name="Legall F.H."/>
            <person name="Lemon S.J."/>
            <person name="Lewis L.R."/>
            <person name="Li B."/>
            <person name="Liu Y."/>
            <person name="Liu Y.-S."/>
            <person name="Lopez J."/>
            <person name="Lozado R.J."/>
            <person name="Lu J."/>
            <person name="Madu R.C."/>
            <person name="Maheshwari M."/>
            <person name="Maheshwari R."/>
            <person name="Malloy K."/>
            <person name="Martinez E."/>
            <person name="Mathew T."/>
            <person name="Mercado I.C."/>
            <person name="Mercado C."/>
            <person name="Meyer B."/>
            <person name="Montgomery K."/>
            <person name="Morgan M.B."/>
            <person name="Munidasa M."/>
            <person name="Nazareth L.V."/>
            <person name="Nelson J."/>
            <person name="Ng B.M."/>
            <person name="Nguyen N.B."/>
            <person name="Nguyen P.Q."/>
            <person name="Nguyen T."/>
            <person name="Obregon M."/>
            <person name="Okwuonu G.O."/>
            <person name="Onwere C.G."/>
            <person name="Orozco G."/>
            <person name="Parra A."/>
            <person name="Patel S."/>
            <person name="Patil S."/>
            <person name="Perez A."/>
            <person name="Perez Y."/>
            <person name="Pham C."/>
            <person name="Primus E.L."/>
            <person name="Pu L.-L."/>
            <person name="Puazo M."/>
            <person name="Qin X."/>
            <person name="Quiroz J.B."/>
            <person name="Reese J."/>
            <person name="Richards S."/>
            <person name="Rives C.M."/>
            <person name="Robberts R."/>
            <person name="Ruiz S.J."/>
            <person name="Ruiz M.J."/>
            <person name="Santibanez J."/>
            <person name="Schneider B.W."/>
            <person name="Sisson I."/>
            <person name="Smith M."/>
            <person name="Sodergren E."/>
            <person name="Song X.-Z."/>
            <person name="Song B.B."/>
            <person name="Summersgill H."/>
            <person name="Thelus R."/>
            <person name="Thornton R.D."/>
            <person name="Trejos Z.Y."/>
            <person name="Usmani K."/>
            <person name="Vattathil S."/>
            <person name="Villasana D."/>
            <person name="Walker D.L."/>
            <person name="Wang S."/>
            <person name="Wang K."/>
            <person name="White C.S."/>
            <person name="Williams A.C."/>
            <person name="Williamson J."/>
            <person name="Wilson K."/>
            <person name="Woghiren I.O."/>
            <person name="Woodworth J.R."/>
            <person name="Worley K.C."/>
            <person name="Wright R.A."/>
            <person name="Wu W."/>
            <person name="Young L."/>
            <person name="Zhang L."/>
            <person name="Zhang J."/>
            <person name="Zhu Y."/>
            <person name="Muzny D.M."/>
            <person name="Weinstock G."/>
            <person name="Gibbs R.A."/>
        </authorList>
    </citation>
    <scope>NUCLEOTIDE SEQUENCE [LARGE SCALE GENOMIC DNA]</scope>
    <source>
        <strain evidence="10">LSR1</strain>
    </source>
</reference>
<dbReference type="InterPro" id="IPR037662">
    <property type="entry name" value="CFAP68/107"/>
</dbReference>